<dbReference type="InterPro" id="IPR024618">
    <property type="entry name" value="DUF3857"/>
</dbReference>
<dbReference type="STRING" id="1548749.LS48_10710"/>
<dbReference type="Gene3D" id="2.60.120.1130">
    <property type="match status" value="1"/>
</dbReference>
<organism evidence="2 3">
    <name type="scientific">Aequorivita aquimaris</name>
    <dbReference type="NCBI Taxonomy" id="1548749"/>
    <lineage>
        <taxon>Bacteria</taxon>
        <taxon>Pseudomonadati</taxon>
        <taxon>Bacteroidota</taxon>
        <taxon>Flavobacteriia</taxon>
        <taxon>Flavobacteriales</taxon>
        <taxon>Flavobacteriaceae</taxon>
        <taxon>Aequorivita</taxon>
    </lineage>
</organism>
<comment type="caution">
    <text evidence="2">The sequence shown here is derived from an EMBL/GenBank/DDBJ whole genome shotgun (WGS) entry which is preliminary data.</text>
</comment>
<dbReference type="InterPro" id="IPR038765">
    <property type="entry name" value="Papain-like_cys_pep_sf"/>
</dbReference>
<keyword evidence="3" id="KW-1185">Reference proteome</keyword>
<protein>
    <recommendedName>
        <fullName evidence="1">DUF3857 domain-containing protein</fullName>
    </recommendedName>
</protein>
<proteinExistence type="predicted"/>
<dbReference type="Pfam" id="PF12969">
    <property type="entry name" value="DUF3857"/>
    <property type="match status" value="1"/>
</dbReference>
<evidence type="ECO:0000259" key="1">
    <source>
        <dbReference type="Pfam" id="PF12969"/>
    </source>
</evidence>
<accession>A0A137RGD7</accession>
<name>A0A137RGD7_9FLAO</name>
<evidence type="ECO:0000313" key="2">
    <source>
        <dbReference type="EMBL" id="KXN98549.1"/>
    </source>
</evidence>
<reference evidence="3" key="1">
    <citation type="submission" date="2014-10" db="EMBL/GenBank/DDBJ databases">
        <title>Genome sequencing of Vitellibacter sp. D-24.</title>
        <authorList>
            <person name="Thevarajoo S."/>
            <person name="Selvaratnam C."/>
            <person name="Goh K.M."/>
            <person name="Chong C.S."/>
        </authorList>
    </citation>
    <scope>NUCLEOTIDE SEQUENCE [LARGE SCALE GENOMIC DNA]</scope>
    <source>
        <strain evidence="3">D-24</strain>
    </source>
</reference>
<dbReference type="Gene3D" id="3.10.620.30">
    <property type="match status" value="1"/>
</dbReference>
<dbReference type="OrthoDB" id="8595007at2"/>
<reference evidence="2 3" key="2">
    <citation type="journal article" date="2016" name="Int. J. Syst. Evol. Microbiol.">
        <title>Vitellibacter aquimaris sp. nov., a marine bacterium isolated from seawater.</title>
        <authorList>
            <person name="Thevarajoo S."/>
            <person name="Selvaratnam C."/>
            <person name="Goh K.M."/>
            <person name="Hong K.W."/>
            <person name="Chan X.Y."/>
            <person name="Chan K.G."/>
            <person name="Chong C.S."/>
        </authorList>
    </citation>
    <scope>NUCLEOTIDE SEQUENCE [LARGE SCALE GENOMIC DNA]</scope>
    <source>
        <strain evidence="2 3">D-24</strain>
    </source>
</reference>
<dbReference type="Proteomes" id="UP000070138">
    <property type="component" value="Unassembled WGS sequence"/>
</dbReference>
<dbReference type="EMBL" id="JRWG01000006">
    <property type="protein sequence ID" value="KXN98549.1"/>
    <property type="molecule type" value="Genomic_DNA"/>
</dbReference>
<gene>
    <name evidence="2" type="ORF">LS48_10710</name>
</gene>
<evidence type="ECO:0000313" key="3">
    <source>
        <dbReference type="Proteomes" id="UP000070138"/>
    </source>
</evidence>
<dbReference type="PATRIC" id="fig|1548749.3.peg.2251"/>
<feature type="domain" description="DUF3857" evidence="1">
    <location>
        <begin position="54"/>
        <end position="211"/>
    </location>
</feature>
<sequence length="633" mass="72501">MKKILCFAFLICTAHIYSQKDYSIASIPKELTEYSNSVLIDELVEIDVTDINKMKEKTHRVIAILNKLGDGDARLYEYYDSNSRVKNVEVRIYNAFGKEIEHFKKKDFMDVSRTGSSMYADSRVLYLNYTPTSYPYIVVFDSETETGDTAFLSPWFPLNGHAESAQKSVLKIKYNPANKPKYKPQNLNGFDITISDTPEELIFSASNLKAIRYEEHGPLMSKIFPNVYVALNNFKLKESLGSGKDWQQFGSWMNKSLLSDVSDLPEGTLARIKSLVANETTNEGKARKIYQFVQDKVRYISIQIGIGGWKPMLASDVDKLSYGDCKALTNYTKTLLDAVGVPSYYTVVYGDKMKWDIMEDFSSLQGNHVILGIPDNDEITWLECTSQDTPYGYIGKFTNDRDVLIITPEGGKIAHTKVYETEENTQENIAKVKVDANGNVTATLKSISKGLQYDDKYLLPKEKQEDIDQHYKKKWNYINGFSLTDIKLDNNKEEVIFTEELTLNIPNYANPVSNDYLFCANIFNQNQYIPPRIDTRKQNLYIGNGYVDIDTVTVEVPENFEIDGLPDETILETKFGKYQINFNITSDDTLVYTRKMILNKGEYPPSEYENFRDFLRSIARLDKTKILLKQNVQ</sequence>
<dbReference type="SUPFAM" id="SSF54001">
    <property type="entry name" value="Cysteine proteinases"/>
    <property type="match status" value="1"/>
</dbReference>
<dbReference type="Gene3D" id="2.60.40.3140">
    <property type="match status" value="1"/>
</dbReference>
<dbReference type="RefSeq" id="WP_062622520.1">
    <property type="nucleotide sequence ID" value="NZ_JRWG01000006.1"/>
</dbReference>
<dbReference type="AlphaFoldDB" id="A0A137RGD7"/>